<reference evidence="1" key="1">
    <citation type="submission" date="2023-07" db="EMBL/GenBank/DDBJ databases">
        <title>Black Yeasts Isolated from many extreme environments.</title>
        <authorList>
            <person name="Coleine C."/>
            <person name="Stajich J.E."/>
            <person name="Selbmann L."/>
        </authorList>
    </citation>
    <scope>NUCLEOTIDE SEQUENCE</scope>
    <source>
        <strain evidence="1">CCFEE 5714</strain>
    </source>
</reference>
<organism evidence="1 2">
    <name type="scientific">Vermiconidia calcicola</name>
    <dbReference type="NCBI Taxonomy" id="1690605"/>
    <lineage>
        <taxon>Eukaryota</taxon>
        <taxon>Fungi</taxon>
        <taxon>Dikarya</taxon>
        <taxon>Ascomycota</taxon>
        <taxon>Pezizomycotina</taxon>
        <taxon>Dothideomycetes</taxon>
        <taxon>Dothideomycetidae</taxon>
        <taxon>Mycosphaerellales</taxon>
        <taxon>Extremaceae</taxon>
        <taxon>Vermiconidia</taxon>
    </lineage>
</organism>
<evidence type="ECO:0000313" key="1">
    <source>
        <dbReference type="EMBL" id="KAK3707121.1"/>
    </source>
</evidence>
<comment type="caution">
    <text evidence="1">The sequence shown here is derived from an EMBL/GenBank/DDBJ whole genome shotgun (WGS) entry which is preliminary data.</text>
</comment>
<protein>
    <submittedName>
        <fullName evidence="1">Uncharacterized protein</fullName>
    </submittedName>
</protein>
<dbReference type="EMBL" id="JAUTXU010000113">
    <property type="protein sequence ID" value="KAK3707121.1"/>
    <property type="molecule type" value="Genomic_DNA"/>
</dbReference>
<proteinExistence type="predicted"/>
<sequence length="513" mass="58492">MGSIGNANRPDYDVLVIGAGLSGCYALHRMREQKLKVKCIEAGTAVGGTWYWNRYPGARFDSESYSYGFSWDESILAEWDWTEFNTRIKTAHWLEEQRIWQLTDGEGKTYTSQFLITAMGVLSNPTLPNVPGVDSYQGEAFHTARWPKQPVSFEDKKVGIIGTGATAIQAIPEIAKTAGHLTVFQRTPNWAVPLHNGKISREEMEGLRQGYPQLFEMLDKTKMAFMHDSNPDSIWEASEEEREELWEHLYAQPGFGMWLSNYKEIMLDRDANKLVSDFVAKKIRQRVHNPETAETLIPTKHGFGTRRVPMETFYFEAYNRPNVRLVDINKTPIDSITQHGVRTTAEEHEFDMLIYATGFDAVTGAFDAIEFKGTGSGTLYENWSEGPKTYLGITVQRMPNMFMIMGPHQAYGNIPRSIQFAVDWVSNCIEYLRANNITRIEAREEGVKDWTEHVHQISEGLLSNEVDSWMTGVNKNVAGKQKRIVARYNGAAPEFRERCRAVADRRYETFSLS</sequence>
<name>A0ACC3N0Y1_9PEZI</name>
<evidence type="ECO:0000313" key="2">
    <source>
        <dbReference type="Proteomes" id="UP001281147"/>
    </source>
</evidence>
<dbReference type="Proteomes" id="UP001281147">
    <property type="component" value="Unassembled WGS sequence"/>
</dbReference>
<accession>A0ACC3N0Y1</accession>
<keyword evidence="2" id="KW-1185">Reference proteome</keyword>
<gene>
    <name evidence="1" type="ORF">LTR37_012290</name>
</gene>